<dbReference type="Pfam" id="PF11116">
    <property type="entry name" value="DUF2624"/>
    <property type="match status" value="1"/>
</dbReference>
<accession>A0ABU6NUY1</accession>
<evidence type="ECO:0000313" key="2">
    <source>
        <dbReference type="Proteomes" id="UP001342826"/>
    </source>
</evidence>
<dbReference type="InterPro" id="IPR020277">
    <property type="entry name" value="DUF2624"/>
</dbReference>
<gene>
    <name evidence="1" type="ORF">P9271_06365</name>
</gene>
<organism evidence="1 2">
    <name type="scientific">Metabacillus fastidiosus</name>
    <dbReference type="NCBI Taxonomy" id="1458"/>
    <lineage>
        <taxon>Bacteria</taxon>
        <taxon>Bacillati</taxon>
        <taxon>Bacillota</taxon>
        <taxon>Bacilli</taxon>
        <taxon>Bacillales</taxon>
        <taxon>Bacillaceae</taxon>
        <taxon>Metabacillus</taxon>
    </lineage>
</organism>
<protein>
    <submittedName>
        <fullName evidence="1">DUF2624 domain-containing protein</fullName>
    </submittedName>
</protein>
<dbReference type="EMBL" id="JARTFS010000005">
    <property type="protein sequence ID" value="MED4400954.1"/>
    <property type="molecule type" value="Genomic_DNA"/>
</dbReference>
<dbReference type="Proteomes" id="UP001342826">
    <property type="component" value="Unassembled WGS sequence"/>
</dbReference>
<reference evidence="1 2" key="1">
    <citation type="submission" date="2023-03" db="EMBL/GenBank/DDBJ databases">
        <title>Bacillus Genome Sequencing.</title>
        <authorList>
            <person name="Dunlap C."/>
        </authorList>
    </citation>
    <scope>NUCLEOTIDE SEQUENCE [LARGE SCALE GENOMIC DNA]</scope>
    <source>
        <strain evidence="1 2">NRS-1717</strain>
    </source>
</reference>
<dbReference type="GeneID" id="301139535"/>
<name>A0ABU6NUY1_9BACI</name>
<comment type="caution">
    <text evidence="1">The sequence shown here is derived from an EMBL/GenBank/DDBJ whole genome shotgun (WGS) entry which is preliminary data.</text>
</comment>
<keyword evidence="2" id="KW-1185">Reference proteome</keyword>
<dbReference type="RefSeq" id="WP_066225189.1">
    <property type="nucleotide sequence ID" value="NZ_JARTFQ010000007.1"/>
</dbReference>
<sequence length="84" mass="9691">MNFLKKMINQKVNNLTADELLQLAKKHRISISRPQANEIVKLINGQNIDIYNDEERANLLKQIAGITSVKTAQEVNKIFLQFIR</sequence>
<proteinExistence type="predicted"/>
<evidence type="ECO:0000313" key="1">
    <source>
        <dbReference type="EMBL" id="MED4400954.1"/>
    </source>
</evidence>